<evidence type="ECO:0000256" key="1">
    <source>
        <dbReference type="ARBA" id="ARBA00004651"/>
    </source>
</evidence>
<feature type="transmembrane region" description="Helical" evidence="6">
    <location>
        <begin position="21"/>
        <end position="41"/>
    </location>
</feature>
<feature type="domain" description="RDD" evidence="7">
    <location>
        <begin position="15"/>
        <end position="134"/>
    </location>
</feature>
<protein>
    <submittedName>
        <fullName evidence="8">RDD family protein</fullName>
    </submittedName>
</protein>
<feature type="transmembrane region" description="Helical" evidence="6">
    <location>
        <begin position="103"/>
        <end position="122"/>
    </location>
</feature>
<keyword evidence="5 6" id="KW-0472">Membrane</keyword>
<dbReference type="InterPro" id="IPR010432">
    <property type="entry name" value="RDD"/>
</dbReference>
<dbReference type="PANTHER" id="PTHR36115">
    <property type="entry name" value="PROLINE-RICH ANTIGEN HOMOLOG-RELATED"/>
    <property type="match status" value="1"/>
</dbReference>
<keyword evidence="3 6" id="KW-0812">Transmembrane</keyword>
<dbReference type="RefSeq" id="WP_275111377.1">
    <property type="nucleotide sequence ID" value="NZ_JAKJSC010000007.1"/>
</dbReference>
<evidence type="ECO:0000313" key="9">
    <source>
        <dbReference type="Proteomes" id="UP001528920"/>
    </source>
</evidence>
<dbReference type="PANTHER" id="PTHR36115:SF6">
    <property type="entry name" value="PROLINE-RICH ANTIGEN HOMOLOG"/>
    <property type="match status" value="1"/>
</dbReference>
<feature type="transmembrane region" description="Helical" evidence="6">
    <location>
        <begin position="53"/>
        <end position="70"/>
    </location>
</feature>
<dbReference type="Proteomes" id="UP001528920">
    <property type="component" value="Unassembled WGS sequence"/>
</dbReference>
<proteinExistence type="predicted"/>
<organism evidence="8 9">
    <name type="scientific">Paralabilibaculum antarcticum</name>
    <dbReference type="NCBI Taxonomy" id="2912572"/>
    <lineage>
        <taxon>Bacteria</taxon>
        <taxon>Pseudomonadati</taxon>
        <taxon>Bacteroidota</taxon>
        <taxon>Bacteroidia</taxon>
        <taxon>Marinilabiliales</taxon>
        <taxon>Marinifilaceae</taxon>
        <taxon>Paralabilibaculum</taxon>
    </lineage>
</organism>
<dbReference type="Pfam" id="PF06271">
    <property type="entry name" value="RDD"/>
    <property type="match status" value="1"/>
</dbReference>
<keyword evidence="9" id="KW-1185">Reference proteome</keyword>
<accession>A0ABT5VXJ1</accession>
<evidence type="ECO:0000256" key="6">
    <source>
        <dbReference type="SAM" id="Phobius"/>
    </source>
</evidence>
<comment type="caution">
    <text evidence="8">The sequence shown here is derived from an EMBL/GenBank/DDBJ whole genome shotgun (WGS) entry which is preliminary data.</text>
</comment>
<keyword evidence="2" id="KW-1003">Cell membrane</keyword>
<evidence type="ECO:0000256" key="3">
    <source>
        <dbReference type="ARBA" id="ARBA00022692"/>
    </source>
</evidence>
<evidence type="ECO:0000256" key="5">
    <source>
        <dbReference type="ARBA" id="ARBA00023136"/>
    </source>
</evidence>
<dbReference type="InterPro" id="IPR051791">
    <property type="entry name" value="Pra-immunoreactive"/>
</dbReference>
<evidence type="ECO:0000259" key="7">
    <source>
        <dbReference type="Pfam" id="PF06271"/>
    </source>
</evidence>
<evidence type="ECO:0000256" key="2">
    <source>
        <dbReference type="ARBA" id="ARBA00022475"/>
    </source>
</evidence>
<evidence type="ECO:0000313" key="8">
    <source>
        <dbReference type="EMBL" id="MDE5420046.1"/>
    </source>
</evidence>
<sequence>MNEIVENKLELSSRKRRIAAFLIDHFLLSFLMTSIIFLALGPNFMDEGNMVKIGGTIMYAMLPLILLYLTKDSVKGISAGRLIMGIMVRDAIDPNNTPSFWRLILRNLLLVFWFVEFIVLAISKSKKRLGDLAADTIVVRNPNKHLLLPKILILSGIGISFFLFITLFVSSAIKSSSAYKITIQNIELNEEIRSETGGITGYGMIPTGNINITNGFGDAQLEITVKGNDKDVCVSAHLTKEPNHDWELIEMNN</sequence>
<comment type="subcellular location">
    <subcellularLocation>
        <location evidence="1">Cell membrane</location>
        <topology evidence="1">Multi-pass membrane protein</topology>
    </subcellularLocation>
</comment>
<evidence type="ECO:0000256" key="4">
    <source>
        <dbReference type="ARBA" id="ARBA00022989"/>
    </source>
</evidence>
<name>A0ABT5VXJ1_9BACT</name>
<gene>
    <name evidence="8" type="ORF">L3049_18810</name>
</gene>
<keyword evidence="4 6" id="KW-1133">Transmembrane helix</keyword>
<feature type="transmembrane region" description="Helical" evidence="6">
    <location>
        <begin position="151"/>
        <end position="173"/>
    </location>
</feature>
<reference evidence="8 9" key="1">
    <citation type="submission" date="2022-01" db="EMBL/GenBank/DDBJ databases">
        <title>Labilibaculum sp. nov, a marine bacterium isolated from Antarctica.</title>
        <authorList>
            <person name="Dai W."/>
        </authorList>
    </citation>
    <scope>NUCLEOTIDE SEQUENCE [LARGE SCALE GENOMIC DNA]</scope>
    <source>
        <strain evidence="8 9">DW002</strain>
    </source>
</reference>
<dbReference type="EMBL" id="JAKJSC010000007">
    <property type="protein sequence ID" value="MDE5420046.1"/>
    <property type="molecule type" value="Genomic_DNA"/>
</dbReference>